<dbReference type="STRING" id="588898.BB347_10275"/>
<proteinExistence type="predicted"/>
<dbReference type="EMBL" id="FTNP01000002">
    <property type="protein sequence ID" value="SIR64909.1"/>
    <property type="molecule type" value="Genomic_DNA"/>
</dbReference>
<dbReference type="InterPro" id="IPR024072">
    <property type="entry name" value="DHFR-like_dom_sf"/>
</dbReference>
<evidence type="ECO:0000313" key="4">
    <source>
        <dbReference type="Proteomes" id="UP000185687"/>
    </source>
</evidence>
<organism evidence="3 4">
    <name type="scientific">Natronorubrum daqingense</name>
    <dbReference type="NCBI Taxonomy" id="588898"/>
    <lineage>
        <taxon>Archaea</taxon>
        <taxon>Methanobacteriati</taxon>
        <taxon>Methanobacteriota</taxon>
        <taxon>Stenosarchaea group</taxon>
        <taxon>Halobacteria</taxon>
        <taxon>Halobacteriales</taxon>
        <taxon>Natrialbaceae</taxon>
        <taxon>Natronorubrum</taxon>
    </lineage>
</organism>
<protein>
    <submittedName>
        <fullName evidence="2">Deaminase</fullName>
    </submittedName>
    <submittedName>
        <fullName evidence="3">Dihydrofolate reductase</fullName>
    </submittedName>
</protein>
<dbReference type="GO" id="GO:0008703">
    <property type="term" value="F:5-amino-6-(5-phosphoribosylamino)uracil reductase activity"/>
    <property type="evidence" value="ECO:0007669"/>
    <property type="project" value="InterPro"/>
</dbReference>
<dbReference type="InterPro" id="IPR002734">
    <property type="entry name" value="RibDG_C"/>
</dbReference>
<dbReference type="EMBL" id="CP019327">
    <property type="protein sequence ID" value="APX96975.1"/>
    <property type="molecule type" value="Genomic_DNA"/>
</dbReference>
<dbReference type="SUPFAM" id="SSF53597">
    <property type="entry name" value="Dihydrofolate reductase-like"/>
    <property type="match status" value="1"/>
</dbReference>
<dbReference type="Gene3D" id="3.40.430.10">
    <property type="entry name" value="Dihydrofolate Reductase, subunit A"/>
    <property type="match status" value="1"/>
</dbReference>
<reference evidence="3 4" key="2">
    <citation type="submission" date="2017-01" db="EMBL/GenBank/DDBJ databases">
        <authorList>
            <person name="Mah S.A."/>
            <person name="Swanson W.J."/>
            <person name="Moy G.W."/>
            <person name="Vacquier V.D."/>
        </authorList>
    </citation>
    <scope>NUCLEOTIDE SEQUENCE [LARGE SCALE GENOMIC DNA]</scope>
    <source>
        <strain evidence="3 4">CGMCC 1.8909</strain>
    </source>
</reference>
<gene>
    <name evidence="2" type="ORF">BB347_10275</name>
    <name evidence="3" type="ORF">SAMN05421809_1785</name>
</gene>
<dbReference type="RefSeq" id="WP_076581164.1">
    <property type="nucleotide sequence ID" value="NZ_CP019327.1"/>
</dbReference>
<dbReference type="Proteomes" id="UP000187321">
    <property type="component" value="Chromosome"/>
</dbReference>
<evidence type="ECO:0000259" key="1">
    <source>
        <dbReference type="Pfam" id="PF01872"/>
    </source>
</evidence>
<reference evidence="2 5" key="1">
    <citation type="submission" date="2017-01" db="EMBL/GenBank/DDBJ databases">
        <title>Complete genome sequence of Haloterrigena daqingensis type strain (JX313T).</title>
        <authorList>
            <person name="Shuang W."/>
        </authorList>
    </citation>
    <scope>NUCLEOTIDE SEQUENCE [LARGE SCALE GENOMIC DNA]</scope>
    <source>
        <strain evidence="2 5">JX313</strain>
    </source>
</reference>
<dbReference type="PANTHER" id="PTHR38011">
    <property type="entry name" value="DIHYDROFOLATE REDUCTASE FAMILY PROTEIN (AFU_ORTHOLOGUE AFUA_8G06820)"/>
    <property type="match status" value="1"/>
</dbReference>
<dbReference type="OrthoDB" id="7348at2157"/>
<evidence type="ECO:0000313" key="5">
    <source>
        <dbReference type="Proteomes" id="UP000187321"/>
    </source>
</evidence>
<dbReference type="Pfam" id="PF01872">
    <property type="entry name" value="RibD_C"/>
    <property type="match status" value="1"/>
</dbReference>
<accession>A0A1N7CMQ4</accession>
<feature type="domain" description="Bacterial bifunctional deaminase-reductase C-terminal" evidence="1">
    <location>
        <begin position="12"/>
        <end position="196"/>
    </location>
</feature>
<dbReference type="PANTHER" id="PTHR38011:SF2">
    <property type="entry name" value="BIFUNCTIONAL DEAMINASE-REDUCTASE DOMAIN PROTEIN"/>
    <property type="match status" value="1"/>
</dbReference>
<sequence length="224" mass="24487">MGENRPDEPTGTIVVATFLTLDGVMQAPGGPEEDRAGGFEYGGWSVTYWDELMGERMDRQFAEADALLLGRKTYELFASHWPNVDPEDDPTANRLNAMPKYVASRTLEEVTWTNSTLLSGDVADAVGDLELDPDDVLVVQGSHDMIQSLLAADLVNEFWLWVFPLVLGEGKRLFADGTIPAALELQNAETSSTGVQMLRYERAGDLEYGSFAVDAGEDESASSE</sequence>
<keyword evidence="4" id="KW-1185">Reference proteome</keyword>
<dbReference type="InterPro" id="IPR050765">
    <property type="entry name" value="Riboflavin_Biosynth_HTPR"/>
</dbReference>
<dbReference type="GO" id="GO:0009231">
    <property type="term" value="P:riboflavin biosynthetic process"/>
    <property type="evidence" value="ECO:0007669"/>
    <property type="project" value="InterPro"/>
</dbReference>
<dbReference type="KEGG" id="hda:BB347_10275"/>
<dbReference type="AlphaFoldDB" id="A0A1N7CMQ4"/>
<dbReference type="GeneID" id="30956332"/>
<name>A0A1N7CMQ4_9EURY</name>
<evidence type="ECO:0000313" key="3">
    <source>
        <dbReference type="EMBL" id="SIR64909.1"/>
    </source>
</evidence>
<evidence type="ECO:0000313" key="2">
    <source>
        <dbReference type="EMBL" id="APX96975.1"/>
    </source>
</evidence>
<dbReference type="Proteomes" id="UP000185687">
    <property type="component" value="Unassembled WGS sequence"/>
</dbReference>